<feature type="transmembrane region" description="Helical" evidence="8">
    <location>
        <begin position="176"/>
        <end position="198"/>
    </location>
</feature>
<dbReference type="CDD" id="cd06261">
    <property type="entry name" value="TM_PBP2"/>
    <property type="match status" value="1"/>
</dbReference>
<dbReference type="GO" id="GO:0055085">
    <property type="term" value="P:transmembrane transport"/>
    <property type="evidence" value="ECO:0007669"/>
    <property type="project" value="InterPro"/>
</dbReference>
<evidence type="ECO:0000256" key="1">
    <source>
        <dbReference type="ARBA" id="ARBA00004651"/>
    </source>
</evidence>
<proteinExistence type="inferred from homology"/>
<organism evidence="10 11">
    <name type="scientific">Pseudochrobactrum asaccharolyticum</name>
    <dbReference type="NCBI Taxonomy" id="354351"/>
    <lineage>
        <taxon>Bacteria</taxon>
        <taxon>Pseudomonadati</taxon>
        <taxon>Pseudomonadota</taxon>
        <taxon>Alphaproteobacteria</taxon>
        <taxon>Hyphomicrobiales</taxon>
        <taxon>Brucellaceae</taxon>
        <taxon>Pseudochrobactrum</taxon>
    </lineage>
</organism>
<dbReference type="AlphaFoldDB" id="A0A366DPE3"/>
<dbReference type="PANTHER" id="PTHR42929">
    <property type="entry name" value="INNER MEMBRANE ABC TRANSPORTER PERMEASE PROTEIN YDCU-RELATED-RELATED"/>
    <property type="match status" value="1"/>
</dbReference>
<feature type="transmembrane region" description="Helical" evidence="8">
    <location>
        <begin position="314"/>
        <end position="335"/>
    </location>
</feature>
<evidence type="ECO:0000256" key="7">
    <source>
        <dbReference type="ARBA" id="ARBA00023136"/>
    </source>
</evidence>
<dbReference type="EMBL" id="QNRH01000009">
    <property type="protein sequence ID" value="RBO91154.1"/>
    <property type="molecule type" value="Genomic_DNA"/>
</dbReference>
<protein>
    <submittedName>
        <fullName evidence="10">Putative spermidine/putrescine transport system permease protein</fullName>
    </submittedName>
</protein>
<dbReference type="SUPFAM" id="SSF161098">
    <property type="entry name" value="MetI-like"/>
    <property type="match status" value="1"/>
</dbReference>
<feature type="transmembrane region" description="Helical" evidence="8">
    <location>
        <begin position="355"/>
        <end position="381"/>
    </location>
</feature>
<evidence type="ECO:0000256" key="8">
    <source>
        <dbReference type="RuleBase" id="RU363032"/>
    </source>
</evidence>
<name>A0A366DPE3_9HYPH</name>
<feature type="domain" description="ABC transmembrane type-1" evidence="9">
    <location>
        <begin position="172"/>
        <end position="378"/>
    </location>
</feature>
<dbReference type="Pfam" id="PF00528">
    <property type="entry name" value="BPD_transp_1"/>
    <property type="match status" value="1"/>
</dbReference>
<dbReference type="InterPro" id="IPR000515">
    <property type="entry name" value="MetI-like"/>
</dbReference>
<keyword evidence="7 8" id="KW-0472">Membrane</keyword>
<sequence>MTKFSKNHLQKHLAAFLLLLVPCAIYLFVYLLPLGSIMSLSVDNSEMSNRFTHFNAYVGSVDQNEKAAALIQDIGAMSVREQGEMARMLNQEISGFRSLFLNTAKNVERIEKNYTALTAFDKRWAEDKYWDVLESNTSPYTMRHLAKAIGVSYDVSGHLTVKPGEDIYLRIMLRTLMISLQVTILTLLIGYPLAYVVANGSARLGSFVMMVVLLSFWTSILVRTVAWVILLQTSGLINNLFISLGFIAEPIQLIFNRFGAIVAMTHVLLPFAIIPMINVMRTIPPAQKDASRSLGAGVAETFIRVYFPQSLRGVTLGGGTVFILALGFYVTPALTGGPNDQMLSFYIAEFIKKHLNWGMAAALSMLLLFSVILLLSIYAALRYAMTRKRSTL</sequence>
<keyword evidence="5 8" id="KW-0812">Transmembrane</keyword>
<keyword evidence="11" id="KW-1185">Reference proteome</keyword>
<dbReference type="Proteomes" id="UP000252893">
    <property type="component" value="Unassembled WGS sequence"/>
</dbReference>
<evidence type="ECO:0000259" key="9">
    <source>
        <dbReference type="PROSITE" id="PS50928"/>
    </source>
</evidence>
<evidence type="ECO:0000256" key="5">
    <source>
        <dbReference type="ARBA" id="ARBA00022692"/>
    </source>
</evidence>
<comment type="caution">
    <text evidence="10">The sequence shown here is derived from an EMBL/GenBank/DDBJ whole genome shotgun (WGS) entry which is preliminary data.</text>
</comment>
<comment type="subcellular location">
    <subcellularLocation>
        <location evidence="1 8">Cell membrane</location>
        <topology evidence="1 8">Multi-pass membrane protein</topology>
    </subcellularLocation>
</comment>
<gene>
    <name evidence="10" type="ORF">DFR47_10914</name>
</gene>
<dbReference type="PANTHER" id="PTHR42929:SF5">
    <property type="entry name" value="ABC TRANSPORTER PERMEASE PROTEIN"/>
    <property type="match status" value="1"/>
</dbReference>
<dbReference type="RefSeq" id="WP_147245619.1">
    <property type="nucleotide sequence ID" value="NZ_JBHEEG010000010.1"/>
</dbReference>
<dbReference type="InterPro" id="IPR035906">
    <property type="entry name" value="MetI-like_sf"/>
</dbReference>
<evidence type="ECO:0000256" key="3">
    <source>
        <dbReference type="ARBA" id="ARBA00022448"/>
    </source>
</evidence>
<accession>A0A366DPE3</accession>
<feature type="transmembrane region" description="Helical" evidence="8">
    <location>
        <begin position="254"/>
        <end position="274"/>
    </location>
</feature>
<keyword evidence="3 8" id="KW-0813">Transport</keyword>
<feature type="transmembrane region" description="Helical" evidence="8">
    <location>
        <begin position="12"/>
        <end position="32"/>
    </location>
</feature>
<dbReference type="OrthoDB" id="9807047at2"/>
<reference evidence="10 11" key="1">
    <citation type="submission" date="2018-06" db="EMBL/GenBank/DDBJ databases">
        <title>Genomic Encyclopedia of Type Strains, Phase IV (KMG-IV): sequencing the most valuable type-strain genomes for metagenomic binning, comparative biology and taxonomic classification.</title>
        <authorList>
            <person name="Goeker M."/>
        </authorList>
    </citation>
    <scope>NUCLEOTIDE SEQUENCE [LARGE SCALE GENOMIC DNA]</scope>
    <source>
        <strain evidence="10 11">DSM 25619</strain>
    </source>
</reference>
<evidence type="ECO:0000256" key="2">
    <source>
        <dbReference type="ARBA" id="ARBA00007069"/>
    </source>
</evidence>
<feature type="transmembrane region" description="Helical" evidence="8">
    <location>
        <begin position="229"/>
        <end position="248"/>
    </location>
</feature>
<evidence type="ECO:0000256" key="6">
    <source>
        <dbReference type="ARBA" id="ARBA00022989"/>
    </source>
</evidence>
<keyword evidence="6 8" id="KW-1133">Transmembrane helix</keyword>
<evidence type="ECO:0000313" key="11">
    <source>
        <dbReference type="Proteomes" id="UP000252893"/>
    </source>
</evidence>
<evidence type="ECO:0000256" key="4">
    <source>
        <dbReference type="ARBA" id="ARBA00022475"/>
    </source>
</evidence>
<dbReference type="Gene3D" id="1.10.3720.10">
    <property type="entry name" value="MetI-like"/>
    <property type="match status" value="1"/>
</dbReference>
<feature type="transmembrane region" description="Helical" evidence="8">
    <location>
        <begin position="204"/>
        <end position="222"/>
    </location>
</feature>
<comment type="similarity">
    <text evidence="2">Belongs to the binding-protein-dependent transport system permease family. CysTW subfamily.</text>
</comment>
<dbReference type="GO" id="GO:0005886">
    <property type="term" value="C:plasma membrane"/>
    <property type="evidence" value="ECO:0007669"/>
    <property type="project" value="UniProtKB-SubCell"/>
</dbReference>
<dbReference type="PROSITE" id="PS50928">
    <property type="entry name" value="ABC_TM1"/>
    <property type="match status" value="1"/>
</dbReference>
<evidence type="ECO:0000313" key="10">
    <source>
        <dbReference type="EMBL" id="RBO91154.1"/>
    </source>
</evidence>
<keyword evidence="4" id="KW-1003">Cell membrane</keyword>